<name>A0ABD1RDK1_9LAMI</name>
<feature type="repeat" description="PPR" evidence="2">
    <location>
        <begin position="474"/>
        <end position="508"/>
    </location>
</feature>
<dbReference type="NCBIfam" id="TIGR00756">
    <property type="entry name" value="PPR"/>
    <property type="match status" value="3"/>
</dbReference>
<reference evidence="5" key="1">
    <citation type="submission" date="2024-07" db="EMBL/GenBank/DDBJ databases">
        <title>Two chromosome-level genome assemblies of Korean endemic species Abeliophyllum distichum and Forsythia ovata (Oleaceae).</title>
        <authorList>
            <person name="Jang H."/>
        </authorList>
    </citation>
    <scope>NUCLEOTIDE SEQUENCE [LARGE SCALE GENOMIC DNA]</scope>
</reference>
<dbReference type="InterPro" id="IPR002885">
    <property type="entry name" value="PPR_rpt"/>
</dbReference>
<dbReference type="PANTHER" id="PTHR46862">
    <property type="entry name" value="OS07G0661900 PROTEIN"/>
    <property type="match status" value="1"/>
</dbReference>
<dbReference type="Gene3D" id="1.25.40.10">
    <property type="entry name" value="Tetratricopeptide repeat domain"/>
    <property type="match status" value="4"/>
</dbReference>
<proteinExistence type="predicted"/>
<sequence>MDADGDSQLFWSQSTTTTFFLPQRRRLQHSPIFNSVALILAVPIVILVIMFFLVPPFLSHTTQIPQPVSVKKSWDSLNVLLPRESVSSVQWFGFSDDKEYGVYLLLDSGSSSSLPSTLDSVSPTSSLSLDPVVPLPRGSIRQAHTGALAPSDVSLTPAFRIRSSVQSSDIKSVVVSGLKGREFVGLLNAKAVSSGITRVLNDGKVKSVVEVILSGFRKLAIDPIQLFDGVAMEALKRECYRVLKFGEVEQIVSLMDTLHGFQFPITELVEPSDIIKLCISKRKPTAAIRYARIFPHVQILICTIILEFGKKGNLVSALIAFEASKQSLGCPNMHVYRTIIDVCGLCGNYLKSRTIYEELLACKVIPNTHVFNSLMNVNACDLNYTLNIYKKMQKLGVTKDIASYNILLKSCCLAANIDLAQDIYREVQCLESKGALKLDVFTYSTMIKVFADAKMWKPALEIKEDMLSAGVTPNTVTWSSLISACANAGLVEKALKLFDEMLQDGGKPNTQCFNNLLHACVEACQYDRAFRLFQSWKRSNTAKDVVAELTNQTCTTSRPFGLSDSCHSQLTMKVPFRPTTSTYNILMKACGTDYYRAKCLMDEMKTLGLSPNHISWSILIDICGSGCFAVQILRSMREAGIQPDVVTYTTAVKVCVEHKDVKLAFSLFAEMKKYQIRPNLVTYNTLLRARRRYGSLQEVQQCLAVYQDMRKAGYKPNDYYLKQLIEEWCEGVIQDSSHDTGRFTSHRTDFGPHSLLLEKVAEHLQESNAESLSIDLQGLTKVEARIVVLAVLRMIKEKYTTGDSIKDDMLIILSVQELGASVANDEIGVKEAVIKLLQCDLGLQVLSGGSRIGNNKNSDTENPIGPNLKLEEILKRSSPPPQLESPTRRPVVLQRLKITKESLHHWLQRKMAATIN</sequence>
<feature type="repeat" description="PPR" evidence="2">
    <location>
        <begin position="439"/>
        <end position="473"/>
    </location>
</feature>
<evidence type="ECO:0000313" key="5">
    <source>
        <dbReference type="Proteomes" id="UP001604336"/>
    </source>
</evidence>
<keyword evidence="5" id="KW-1185">Reference proteome</keyword>
<evidence type="ECO:0000256" key="1">
    <source>
        <dbReference type="ARBA" id="ARBA00022737"/>
    </source>
</evidence>
<comment type="caution">
    <text evidence="4">The sequence shown here is derived from an EMBL/GenBank/DDBJ whole genome shotgun (WGS) entry which is preliminary data.</text>
</comment>
<dbReference type="AlphaFoldDB" id="A0ABD1RDK1"/>
<keyword evidence="3" id="KW-1133">Transmembrane helix</keyword>
<evidence type="ECO:0000256" key="3">
    <source>
        <dbReference type="SAM" id="Phobius"/>
    </source>
</evidence>
<evidence type="ECO:0000256" key="2">
    <source>
        <dbReference type="PROSITE-ProRule" id="PRU00708"/>
    </source>
</evidence>
<dbReference type="EMBL" id="JBFOLK010000009">
    <property type="protein sequence ID" value="KAL2485289.1"/>
    <property type="molecule type" value="Genomic_DNA"/>
</dbReference>
<dbReference type="Pfam" id="PF13041">
    <property type="entry name" value="PPR_2"/>
    <property type="match status" value="1"/>
</dbReference>
<accession>A0ABD1RDK1</accession>
<organism evidence="4 5">
    <name type="scientific">Abeliophyllum distichum</name>
    <dbReference type="NCBI Taxonomy" id="126358"/>
    <lineage>
        <taxon>Eukaryota</taxon>
        <taxon>Viridiplantae</taxon>
        <taxon>Streptophyta</taxon>
        <taxon>Embryophyta</taxon>
        <taxon>Tracheophyta</taxon>
        <taxon>Spermatophyta</taxon>
        <taxon>Magnoliopsida</taxon>
        <taxon>eudicotyledons</taxon>
        <taxon>Gunneridae</taxon>
        <taxon>Pentapetalae</taxon>
        <taxon>asterids</taxon>
        <taxon>lamiids</taxon>
        <taxon>Lamiales</taxon>
        <taxon>Oleaceae</taxon>
        <taxon>Forsythieae</taxon>
        <taxon>Abeliophyllum</taxon>
    </lineage>
</organism>
<evidence type="ECO:0000313" key="4">
    <source>
        <dbReference type="EMBL" id="KAL2485289.1"/>
    </source>
</evidence>
<keyword evidence="1" id="KW-0677">Repeat</keyword>
<dbReference type="Pfam" id="PF01535">
    <property type="entry name" value="PPR"/>
    <property type="match status" value="2"/>
</dbReference>
<dbReference type="Pfam" id="PF13812">
    <property type="entry name" value="PPR_3"/>
    <property type="match status" value="1"/>
</dbReference>
<gene>
    <name evidence="4" type="ORF">Adt_30045</name>
</gene>
<feature type="repeat" description="PPR" evidence="2">
    <location>
        <begin position="679"/>
        <end position="716"/>
    </location>
</feature>
<feature type="transmembrane region" description="Helical" evidence="3">
    <location>
        <begin position="32"/>
        <end position="54"/>
    </location>
</feature>
<dbReference type="Proteomes" id="UP001604336">
    <property type="component" value="Unassembled WGS sequence"/>
</dbReference>
<dbReference type="PROSITE" id="PS51375">
    <property type="entry name" value="PPR"/>
    <property type="match status" value="4"/>
</dbReference>
<keyword evidence="3" id="KW-0472">Membrane</keyword>
<keyword evidence="3" id="KW-0812">Transmembrane</keyword>
<feature type="repeat" description="PPR" evidence="2">
    <location>
        <begin position="644"/>
        <end position="678"/>
    </location>
</feature>
<dbReference type="InterPro" id="IPR011990">
    <property type="entry name" value="TPR-like_helical_dom_sf"/>
</dbReference>
<dbReference type="PANTHER" id="PTHR46862:SF5">
    <property type="entry name" value="OS02G0170000 PROTEIN"/>
    <property type="match status" value="1"/>
</dbReference>
<protein>
    <submittedName>
        <fullName evidence="4">Pentatricopeptide repeat-containing protein</fullName>
    </submittedName>
</protein>